<evidence type="ECO:0000313" key="2">
    <source>
        <dbReference type="EMBL" id="CCH20474.1"/>
    </source>
</evidence>
<feature type="transmembrane region" description="Helical" evidence="1">
    <location>
        <begin position="20"/>
        <end position="47"/>
    </location>
</feature>
<dbReference type="RefSeq" id="WP_007463466.1">
    <property type="nucleotide sequence ID" value="NZ_HF570108.1"/>
</dbReference>
<keyword evidence="1" id="KW-1133">Transmembrane helix</keyword>
<organism evidence="2 3">
    <name type="scientific">Micromonospora lupini str. Lupac 08</name>
    <dbReference type="NCBI Taxonomy" id="1150864"/>
    <lineage>
        <taxon>Bacteria</taxon>
        <taxon>Bacillati</taxon>
        <taxon>Actinomycetota</taxon>
        <taxon>Actinomycetes</taxon>
        <taxon>Micromonosporales</taxon>
        <taxon>Micromonosporaceae</taxon>
        <taxon>Micromonospora</taxon>
    </lineage>
</organism>
<keyword evidence="1" id="KW-0812">Transmembrane</keyword>
<sequence>MARAGDGAGDTRNAFKSLLAIGSLSGIALVAIVALVVLLCCAPCLWYRTLSPDLPFN</sequence>
<dbReference type="Proteomes" id="UP000003448">
    <property type="component" value="Unassembled WGS sequence"/>
</dbReference>
<protein>
    <submittedName>
        <fullName evidence="2">Uncharacterized protein</fullName>
    </submittedName>
</protein>
<name>I0L9H7_9ACTN</name>
<proteinExistence type="predicted"/>
<accession>I0L9H7</accession>
<dbReference type="AlphaFoldDB" id="I0L9H7"/>
<reference evidence="3" key="1">
    <citation type="journal article" date="2012" name="J. Bacteriol.">
        <title>Genome Sequence of Micromonospora lupini Lupac 08, Isolated from Root Nodules of Lupinus angustifolius.</title>
        <authorList>
            <person name="Alonso-Vega P."/>
            <person name="Normand P."/>
            <person name="Bacigalupe R."/>
            <person name="Pujic P."/>
            <person name="Lajus A."/>
            <person name="Vallenet D."/>
            <person name="Carro L."/>
            <person name="Coll P."/>
            <person name="Trujillo M.E."/>
        </authorList>
    </citation>
    <scope>NUCLEOTIDE SEQUENCE [LARGE SCALE GENOMIC DNA]</scope>
    <source>
        <strain evidence="3">Lupac 08</strain>
    </source>
</reference>
<dbReference type="EMBL" id="CAIE01000039">
    <property type="protein sequence ID" value="CCH20474.1"/>
    <property type="molecule type" value="Genomic_DNA"/>
</dbReference>
<keyword evidence="3" id="KW-1185">Reference proteome</keyword>
<keyword evidence="1" id="KW-0472">Membrane</keyword>
<comment type="caution">
    <text evidence="2">The sequence shown here is derived from an EMBL/GenBank/DDBJ whole genome shotgun (WGS) entry which is preliminary data.</text>
</comment>
<evidence type="ECO:0000256" key="1">
    <source>
        <dbReference type="SAM" id="Phobius"/>
    </source>
</evidence>
<evidence type="ECO:0000313" key="3">
    <source>
        <dbReference type="Proteomes" id="UP000003448"/>
    </source>
</evidence>
<gene>
    <name evidence="2" type="ORF">MILUP08_45356</name>
</gene>